<dbReference type="GeneID" id="36579781"/>
<proteinExistence type="predicted"/>
<dbReference type="Pfam" id="PF14420">
    <property type="entry name" value="Clr5"/>
    <property type="match status" value="1"/>
</dbReference>
<dbReference type="PANTHER" id="PTHR38788">
    <property type="entry name" value="CLR5 DOMAIN-CONTAINING PROTEIN"/>
    <property type="match status" value="1"/>
</dbReference>
<dbReference type="RefSeq" id="XP_024726251.1">
    <property type="nucleotide sequence ID" value="XM_024871699.1"/>
</dbReference>
<dbReference type="OrthoDB" id="539213at2759"/>
<feature type="compositionally biased region" description="Acidic residues" evidence="1">
    <location>
        <begin position="315"/>
        <end position="329"/>
    </location>
</feature>
<dbReference type="InParanoid" id="A0A2J6SEZ6"/>
<dbReference type="InterPro" id="IPR025676">
    <property type="entry name" value="Clr5_dom"/>
</dbReference>
<sequence>MDFVPGPFAVFRPDVAFKERWGLLKPYLHGYYYDEKLKLSQIIKIMKEQYGFDAIEPQYKYQFKTWGWKKNVPATKKAEMCEIGRTRASLGKSTVMKYKGQDLDLNKLRRYAKMASRKDVVLPASRSQGLSDGGFFNSQHPLGNTIFLRWNIPYRAFFGQCRLPSIDHPSPAKSDISVATPPEDLVVSSKGISSLSKTLNEKVSIDRAHLFLAGRINDLVKSMDRREKESTFTWLNQFWLFGFQTAKNWGRGPRHWTADNLGFYQHRGSGTLSLPNTPGLNAGSPMISDPGEKGAKVGIKPSQLCRWSIHVPDEDYEEVPSPPGDDEYGDGQNESSWKEWPQSWVNHPIEEKIVDALQTNSFSSLSVDEIPFSTAKVASAASKSPNEILVETVGFSIIAGNIDLLDTLLSEARNKAVDLSSLYPFHLAISYLRGSKTCCNLLDLLHSVPLTIWPSKSSYNSLGHTTIDNLMITILKSHTSTTPGFVDHALATENRFLGEEVDICGRWDADSECYREILGSGGPSVPFDWKHKFCHTSAQAICHCLDCLHNYSARSLETPSGLFLRYCSECGRKLQLLPLHTLVLTAFQLGRSGCQGEDLFGALACLLCLIDNGIDPCRTAHFSTAALLGIESNDRCSHEDLSPIDLAEQVPESMTNTWPLPARNGWQLFCLVLRKSHNERSLQDLEDREHEYGGRFTSTAFREIDGIDKLFSDTCRRHWEDDIPSCFGGSAQLGHIWAWVQAEFLSYRRLKENDPWTSEYFDMEELLRSLQLGDGISLGFLEHDMLKPYCRCGRFTWDTPHREQTAQYYFGNLDDYTRLTAIPLPGRQCRQLE</sequence>
<feature type="domain" description="Clr5" evidence="2">
    <location>
        <begin position="19"/>
        <end position="70"/>
    </location>
</feature>
<reference evidence="3 4" key="1">
    <citation type="submission" date="2016-04" db="EMBL/GenBank/DDBJ databases">
        <title>A degradative enzymes factory behind the ericoid mycorrhizal symbiosis.</title>
        <authorList>
            <consortium name="DOE Joint Genome Institute"/>
            <person name="Martino E."/>
            <person name="Morin E."/>
            <person name="Grelet G."/>
            <person name="Kuo A."/>
            <person name="Kohler A."/>
            <person name="Daghino S."/>
            <person name="Barry K."/>
            <person name="Choi C."/>
            <person name="Cichocki N."/>
            <person name="Clum A."/>
            <person name="Copeland A."/>
            <person name="Hainaut M."/>
            <person name="Haridas S."/>
            <person name="Labutti K."/>
            <person name="Lindquist E."/>
            <person name="Lipzen A."/>
            <person name="Khouja H.-R."/>
            <person name="Murat C."/>
            <person name="Ohm R."/>
            <person name="Olson A."/>
            <person name="Spatafora J."/>
            <person name="Veneault-Fourrey C."/>
            <person name="Henrissat B."/>
            <person name="Grigoriev I."/>
            <person name="Martin F."/>
            <person name="Perotto S."/>
        </authorList>
    </citation>
    <scope>NUCLEOTIDE SEQUENCE [LARGE SCALE GENOMIC DNA]</scope>
    <source>
        <strain evidence="3 4">E</strain>
    </source>
</reference>
<evidence type="ECO:0000259" key="2">
    <source>
        <dbReference type="Pfam" id="PF14420"/>
    </source>
</evidence>
<protein>
    <recommendedName>
        <fullName evidence="2">Clr5 domain-containing protein</fullName>
    </recommendedName>
</protein>
<accession>A0A2J6SEZ6</accession>
<name>A0A2J6SEZ6_9HELO</name>
<organism evidence="3 4">
    <name type="scientific">Hyaloscypha bicolor E</name>
    <dbReference type="NCBI Taxonomy" id="1095630"/>
    <lineage>
        <taxon>Eukaryota</taxon>
        <taxon>Fungi</taxon>
        <taxon>Dikarya</taxon>
        <taxon>Ascomycota</taxon>
        <taxon>Pezizomycotina</taxon>
        <taxon>Leotiomycetes</taxon>
        <taxon>Helotiales</taxon>
        <taxon>Hyaloscyphaceae</taxon>
        <taxon>Hyaloscypha</taxon>
        <taxon>Hyaloscypha bicolor</taxon>
    </lineage>
</organism>
<feature type="region of interest" description="Disordered" evidence="1">
    <location>
        <begin position="315"/>
        <end position="339"/>
    </location>
</feature>
<dbReference type="AlphaFoldDB" id="A0A2J6SEZ6"/>
<gene>
    <name evidence="3" type="ORF">K444DRAFT_298311</name>
</gene>
<dbReference type="EMBL" id="KZ613921">
    <property type="protein sequence ID" value="PMD49347.1"/>
    <property type="molecule type" value="Genomic_DNA"/>
</dbReference>
<evidence type="ECO:0000313" key="3">
    <source>
        <dbReference type="EMBL" id="PMD49347.1"/>
    </source>
</evidence>
<dbReference type="STRING" id="1095630.A0A2J6SEZ6"/>
<keyword evidence="4" id="KW-1185">Reference proteome</keyword>
<evidence type="ECO:0000313" key="4">
    <source>
        <dbReference type="Proteomes" id="UP000235371"/>
    </source>
</evidence>
<evidence type="ECO:0000256" key="1">
    <source>
        <dbReference type="SAM" id="MobiDB-lite"/>
    </source>
</evidence>
<dbReference type="PANTHER" id="PTHR38788:SF3">
    <property type="entry name" value="CLR5 DOMAIN-CONTAINING PROTEIN"/>
    <property type="match status" value="1"/>
</dbReference>
<dbReference type="Proteomes" id="UP000235371">
    <property type="component" value="Unassembled WGS sequence"/>
</dbReference>